<protein>
    <submittedName>
        <fullName evidence="1">Protein arginine N-methyltransferase PRMT10</fullName>
    </submittedName>
</protein>
<sequence length="371" mass="40778">MSTRQSTRSVLRGICCLGLWSLSGLTHPAAVPRRWTVLTAPAVLTQTSARAARAEPREPRSYEEVIAESGLEDWSVKDYEAMRDDVPRTSKFEKAIQRRLQKQPQATVLDIGTGPFALLAVLAAKAGAKKVYAIEKNPEAAALAKETVERDGWKDVIEVIEGDSMQVTLPEQVDLVVSELIGSIATQEGVEPIIRDARQRFLKESEGACGMIPARCQTCIVPVLYKGRSFLQRVTAPFEGVRSRGKPQAGSSTPLRIKSADEGNLEFLSEPQVLEDFDYCAAANSPKKLTSTLEFPVAQEGTFSGFAMWTRVVVDDQEVIEVRGQPDSHWAYVVAVMTRYPQSVEPGTIKLVSEIDYDASPVSYSFKAEVP</sequence>
<evidence type="ECO:0000313" key="1">
    <source>
        <dbReference type="EMBL" id="CAK9005000.1"/>
    </source>
</evidence>
<dbReference type="InterPro" id="IPR025799">
    <property type="entry name" value="Arg_MeTrfase"/>
</dbReference>
<name>A0ABP0IQX4_9DINO</name>
<dbReference type="Gene3D" id="2.70.160.11">
    <property type="entry name" value="Hnrnp arginine n-methyltransferase1"/>
    <property type="match status" value="1"/>
</dbReference>
<keyword evidence="2" id="KW-1185">Reference proteome</keyword>
<proteinExistence type="predicted"/>
<dbReference type="PANTHER" id="PTHR11006">
    <property type="entry name" value="PROTEIN ARGININE N-METHYLTRANSFERASE"/>
    <property type="match status" value="1"/>
</dbReference>
<gene>
    <name evidence="1" type="ORF">SCF082_LOCUS8407</name>
</gene>
<dbReference type="InterPro" id="IPR029063">
    <property type="entry name" value="SAM-dependent_MTases_sf"/>
</dbReference>
<comment type="caution">
    <text evidence="1">The sequence shown here is derived from an EMBL/GenBank/DDBJ whole genome shotgun (WGS) entry which is preliminary data.</text>
</comment>
<dbReference type="SUPFAM" id="SSF53335">
    <property type="entry name" value="S-adenosyl-L-methionine-dependent methyltransferases"/>
    <property type="match status" value="1"/>
</dbReference>
<dbReference type="InterPro" id="IPR035075">
    <property type="entry name" value="PRMT5"/>
</dbReference>
<reference evidence="1 2" key="1">
    <citation type="submission" date="2024-02" db="EMBL/GenBank/DDBJ databases">
        <authorList>
            <person name="Chen Y."/>
            <person name="Shah S."/>
            <person name="Dougan E. K."/>
            <person name="Thang M."/>
            <person name="Chan C."/>
        </authorList>
    </citation>
    <scope>NUCLEOTIDE SEQUENCE [LARGE SCALE GENOMIC DNA]</scope>
</reference>
<dbReference type="Pfam" id="PF05185">
    <property type="entry name" value="PRMT5"/>
    <property type="match status" value="1"/>
</dbReference>
<evidence type="ECO:0000313" key="2">
    <source>
        <dbReference type="Proteomes" id="UP001642464"/>
    </source>
</evidence>
<dbReference type="Gene3D" id="3.40.50.150">
    <property type="entry name" value="Vaccinia Virus protein VP39"/>
    <property type="match status" value="1"/>
</dbReference>
<dbReference type="Proteomes" id="UP001642464">
    <property type="component" value="Unassembled WGS sequence"/>
</dbReference>
<organism evidence="1 2">
    <name type="scientific">Durusdinium trenchii</name>
    <dbReference type="NCBI Taxonomy" id="1381693"/>
    <lineage>
        <taxon>Eukaryota</taxon>
        <taxon>Sar</taxon>
        <taxon>Alveolata</taxon>
        <taxon>Dinophyceae</taxon>
        <taxon>Suessiales</taxon>
        <taxon>Symbiodiniaceae</taxon>
        <taxon>Durusdinium</taxon>
    </lineage>
</organism>
<dbReference type="PANTHER" id="PTHR11006:SF53">
    <property type="entry name" value="PROTEIN ARGININE N-METHYLTRANSFERASE 3"/>
    <property type="match status" value="1"/>
</dbReference>
<dbReference type="EMBL" id="CAXAMM010004803">
    <property type="protein sequence ID" value="CAK9005000.1"/>
    <property type="molecule type" value="Genomic_DNA"/>
</dbReference>
<accession>A0ABP0IQX4</accession>